<evidence type="ECO:0000313" key="2">
    <source>
        <dbReference type="Proteomes" id="UP000191672"/>
    </source>
</evidence>
<keyword evidence="2" id="KW-1185">Reference proteome</keyword>
<dbReference type="InterPro" id="IPR027417">
    <property type="entry name" value="P-loop_NTPase"/>
</dbReference>
<dbReference type="Proteomes" id="UP000191672">
    <property type="component" value="Unassembled WGS sequence"/>
</dbReference>
<protein>
    <recommendedName>
        <fullName evidence="3">Helicase C-terminal domain-containing protein</fullName>
    </recommendedName>
</protein>
<dbReference type="SUPFAM" id="SSF52540">
    <property type="entry name" value="P-loop containing nucleoside triphosphate hydrolases"/>
    <property type="match status" value="1"/>
</dbReference>
<dbReference type="EMBL" id="MDYN01000001">
    <property type="protein sequence ID" value="OQD90567.1"/>
    <property type="molecule type" value="Genomic_DNA"/>
</dbReference>
<dbReference type="AlphaFoldDB" id="A0A1V6QNK1"/>
<gene>
    <name evidence="1" type="ORF">PENANT_c001G11188</name>
</gene>
<comment type="caution">
    <text evidence="1">The sequence shown here is derived from an EMBL/GenBank/DDBJ whole genome shotgun (WGS) entry which is preliminary data.</text>
</comment>
<evidence type="ECO:0008006" key="3">
    <source>
        <dbReference type="Google" id="ProtNLM"/>
    </source>
</evidence>
<proteinExistence type="predicted"/>
<dbReference type="Gene3D" id="3.40.50.300">
    <property type="entry name" value="P-loop containing nucleotide triphosphate hydrolases"/>
    <property type="match status" value="1"/>
</dbReference>
<evidence type="ECO:0000313" key="1">
    <source>
        <dbReference type="EMBL" id="OQD90567.1"/>
    </source>
</evidence>
<accession>A0A1V6QNK1</accession>
<sequence length="213" mass="24603">MEWSRPGNSAWNFGNWSSKLDLTLLVGHARNLLPRFTQVTQWAWQWQRQSVGDNVVMITSTQSYYTHVQGPTQQLAITWGRAIRDDSHQERNERETCKILTELPGNPPRPSSNASALFSEGIYYVQATECHSPGILVSTHQILGVRFTCTRARYVVIMEPALLKSSEEQSAGRIHRIGQHYTTTVWRLYNNTSEAKRRILQRHQQRQGLREQQ</sequence>
<organism evidence="1 2">
    <name type="scientific">Penicillium antarcticum</name>
    <dbReference type="NCBI Taxonomy" id="416450"/>
    <lineage>
        <taxon>Eukaryota</taxon>
        <taxon>Fungi</taxon>
        <taxon>Dikarya</taxon>
        <taxon>Ascomycota</taxon>
        <taxon>Pezizomycotina</taxon>
        <taxon>Eurotiomycetes</taxon>
        <taxon>Eurotiomycetidae</taxon>
        <taxon>Eurotiales</taxon>
        <taxon>Aspergillaceae</taxon>
        <taxon>Penicillium</taxon>
    </lineage>
</organism>
<reference evidence="2" key="1">
    <citation type="journal article" date="2017" name="Nat. Microbiol.">
        <title>Global analysis of biosynthetic gene clusters reveals vast potential of secondary metabolite production in Penicillium species.</title>
        <authorList>
            <person name="Nielsen J.C."/>
            <person name="Grijseels S."/>
            <person name="Prigent S."/>
            <person name="Ji B."/>
            <person name="Dainat J."/>
            <person name="Nielsen K.F."/>
            <person name="Frisvad J.C."/>
            <person name="Workman M."/>
            <person name="Nielsen J."/>
        </authorList>
    </citation>
    <scope>NUCLEOTIDE SEQUENCE [LARGE SCALE GENOMIC DNA]</scope>
    <source>
        <strain evidence="2">IBT 31811</strain>
    </source>
</reference>
<name>A0A1V6QNK1_9EURO</name>